<dbReference type="Gene3D" id="3.90.1640.10">
    <property type="entry name" value="inorganic pyrophosphatase (n-terminal core)"/>
    <property type="match status" value="1"/>
</dbReference>
<comment type="cofactor">
    <cofactor evidence="1">
        <name>Mg(2+)</name>
        <dbReference type="ChEBI" id="CHEBI:18420"/>
    </cofactor>
</comment>
<dbReference type="GO" id="GO:0000166">
    <property type="term" value="F:nucleotide binding"/>
    <property type="evidence" value="ECO:0007669"/>
    <property type="project" value="UniProtKB-KW"/>
</dbReference>
<name>D7BH49_ALLS1</name>
<evidence type="ECO:0000313" key="15">
    <source>
        <dbReference type="Proteomes" id="UP000001916"/>
    </source>
</evidence>
<keyword evidence="5" id="KW-0819">tRNA processing</keyword>
<dbReference type="eggNOG" id="COG0517">
    <property type="taxonomic scope" value="Bacteria"/>
</dbReference>
<dbReference type="InterPro" id="IPR052390">
    <property type="entry name" value="tRNA_nt/polyA_polymerase"/>
</dbReference>
<dbReference type="STRING" id="526227.Mesil_2030"/>
<reference evidence="14 15" key="1">
    <citation type="journal article" date="2010" name="Stand. Genomic Sci.">
        <title>Complete genome sequence of Meiothermus silvanus type strain (VI-R2).</title>
        <authorList>
            <person name="Sikorski J."/>
            <person name="Tindall B.J."/>
            <person name="Lowry S."/>
            <person name="Lucas S."/>
            <person name="Nolan M."/>
            <person name="Copeland A."/>
            <person name="Glavina Del Rio T."/>
            <person name="Tice H."/>
            <person name="Cheng J.F."/>
            <person name="Han C."/>
            <person name="Pitluck S."/>
            <person name="Liolios K."/>
            <person name="Ivanova N."/>
            <person name="Mavromatis K."/>
            <person name="Mikhailova N."/>
            <person name="Pati A."/>
            <person name="Goodwin L."/>
            <person name="Chen A."/>
            <person name="Palaniappan K."/>
            <person name="Land M."/>
            <person name="Hauser L."/>
            <person name="Chang Y.J."/>
            <person name="Jeffries C.D."/>
            <person name="Rohde M."/>
            <person name="Goker M."/>
            <person name="Woyke T."/>
            <person name="Bristow J."/>
            <person name="Eisen J.A."/>
            <person name="Markowitz V."/>
            <person name="Hugenholtz P."/>
            <person name="Kyrpides N.C."/>
            <person name="Klenk H.P."/>
            <person name="Lapidus A."/>
        </authorList>
    </citation>
    <scope>NUCLEOTIDE SEQUENCE [LARGE SCALE GENOMIC DNA]</scope>
    <source>
        <strain evidence="15">ATCC 700542 / DSM 9946 / VI-R2</strain>
    </source>
</reference>
<evidence type="ECO:0000256" key="10">
    <source>
        <dbReference type="ARBA" id="ARBA00022884"/>
    </source>
</evidence>
<dbReference type="InterPro" id="IPR000644">
    <property type="entry name" value="CBS_dom"/>
</dbReference>
<dbReference type="GO" id="GO:0046872">
    <property type="term" value="F:metal ion binding"/>
    <property type="evidence" value="ECO:0007669"/>
    <property type="project" value="UniProtKB-KW"/>
</dbReference>
<evidence type="ECO:0000259" key="13">
    <source>
        <dbReference type="PROSITE" id="PS51371"/>
    </source>
</evidence>
<evidence type="ECO:0000256" key="11">
    <source>
        <dbReference type="PROSITE-ProRule" id="PRU00703"/>
    </source>
</evidence>
<dbReference type="EMBL" id="CP002042">
    <property type="protein sequence ID" value="ADH63902.1"/>
    <property type="molecule type" value="Genomic_DNA"/>
</dbReference>
<dbReference type="SUPFAM" id="SSF81891">
    <property type="entry name" value="Poly A polymerase C-terminal region-like"/>
    <property type="match status" value="1"/>
</dbReference>
<keyword evidence="8" id="KW-0547">Nucleotide-binding</keyword>
<dbReference type="OrthoDB" id="9805698at2"/>
<evidence type="ECO:0000256" key="8">
    <source>
        <dbReference type="ARBA" id="ARBA00022741"/>
    </source>
</evidence>
<evidence type="ECO:0000256" key="3">
    <source>
        <dbReference type="ARBA" id="ARBA00022555"/>
    </source>
</evidence>
<evidence type="ECO:0000256" key="1">
    <source>
        <dbReference type="ARBA" id="ARBA00001946"/>
    </source>
</evidence>
<dbReference type="SUPFAM" id="SSF64182">
    <property type="entry name" value="DHH phosphoesterases"/>
    <property type="match status" value="1"/>
</dbReference>
<evidence type="ECO:0000256" key="4">
    <source>
        <dbReference type="ARBA" id="ARBA00022679"/>
    </source>
</evidence>
<sequence>MRLVVAHENLDFDALGSLLLAKRLFPGAVGVLVGGLEGRLKEVVALHEDHLGLLPASAVDLLQVREVIVVDTARADRIGPIGELVGKVPFQVYDHHPRTPQDLPAAGGVVEAVGSTVSLLMPMLLAQGLELSPLEATLAYAGIWEDTGGFSYPGTTAQDLQAAAQLLRQGAEPERVREWVRERYGPEARELLSQLLRQSRVEERHGFRLLIAAAKEEGYVPALAPLAHTLLDLYDSAGVLMELELGKETLFIARSRERLDVGGWLAEVGGGGHARAAFAKVEGPPDPTEQLLLSRLEAHLDAGPTLRERMSRPVAVLPEGLTVAQALEELRLRGFGGMPVVAAAALAHTRHAAFAQRNTRLEEGQAVRVYGIARRRDLERALRHGLGEAPVRGVLSRAVILPPQTPLHEAEQALKSGAGRVLVGEPLGDDLYWLEGIFTRTDLYRAPPPGPRGNLAQQIWERLPRGVQEVLERIQQAYPEGGIYVVGGTVRDALLGMGGPDLDLVLEPLTVFASQSNHRRNRLDELARQLVGWFGGSFGLHVAFGTARVKLGFGLEVDLAEAREEYYPHPGALPQVRPSSIARDLERRDFTVNALALRLSPRLEIVDLFDGLADLEARLLRPLHPLSFVEDPSRILRGVRLAARLGFRFAPEALAQIPSAVQPEVLAQASKSRLRDELLLTLGEASATRALGLLAELGVAEPMFGMGASPQVREAFAALEPILQTTSDPEAAVAARLYLLLHFHPDPEGFLTRYNLPRRYAEGLRHLRFPPEDPDDIRKFVGLPEAFRALHPERALWLLTPRRMLMGRDLLEMGLPSGPKIGEVLRKVAEARLRGEVLSYEDELEFARKLVSDA</sequence>
<dbReference type="InterPro" id="IPR043519">
    <property type="entry name" value="NT_sf"/>
</dbReference>
<dbReference type="GO" id="GO:0016779">
    <property type="term" value="F:nucleotidyltransferase activity"/>
    <property type="evidence" value="ECO:0007669"/>
    <property type="project" value="UniProtKB-KW"/>
</dbReference>
<dbReference type="Gene3D" id="3.30.460.10">
    <property type="entry name" value="Beta Polymerase, domain 2"/>
    <property type="match status" value="1"/>
</dbReference>
<dbReference type="KEGG" id="msv:Mesil_2030"/>
<dbReference type="AlphaFoldDB" id="D7BH49"/>
<dbReference type="InterPro" id="IPR032828">
    <property type="entry name" value="PolyA_RNA-bd"/>
</dbReference>
<dbReference type="InterPro" id="IPR038763">
    <property type="entry name" value="DHH_sf"/>
</dbReference>
<gene>
    <name evidence="14" type="ordered locus">Mesil_2030</name>
</gene>
<organism evidence="14 15">
    <name type="scientific">Allomeiothermus silvanus (strain ATCC 700542 / DSM 9946 / NBRC 106475 / NCIMB 13440 / VI-R2)</name>
    <name type="common">Thermus silvanus</name>
    <dbReference type="NCBI Taxonomy" id="526227"/>
    <lineage>
        <taxon>Bacteria</taxon>
        <taxon>Thermotogati</taxon>
        <taxon>Deinococcota</taxon>
        <taxon>Deinococci</taxon>
        <taxon>Thermales</taxon>
        <taxon>Thermaceae</taxon>
        <taxon>Allomeiothermus</taxon>
    </lineage>
</organism>
<evidence type="ECO:0000256" key="5">
    <source>
        <dbReference type="ARBA" id="ARBA00022694"/>
    </source>
</evidence>
<keyword evidence="10 12" id="KW-0694">RNA-binding</keyword>
<dbReference type="PANTHER" id="PTHR47788:SF1">
    <property type="entry name" value="A-ADDING TRNA NUCLEOTIDYLTRANSFERASE"/>
    <property type="match status" value="1"/>
</dbReference>
<dbReference type="InterPro" id="IPR002646">
    <property type="entry name" value="PolA_pol_head_dom"/>
</dbReference>
<accession>D7BH49</accession>
<evidence type="ECO:0000256" key="2">
    <source>
        <dbReference type="ARBA" id="ARBA00007265"/>
    </source>
</evidence>
<dbReference type="SUPFAM" id="SSF81301">
    <property type="entry name" value="Nucleotidyltransferase"/>
    <property type="match status" value="1"/>
</dbReference>
<dbReference type="GO" id="GO:0000049">
    <property type="term" value="F:tRNA binding"/>
    <property type="evidence" value="ECO:0007669"/>
    <property type="project" value="UniProtKB-KW"/>
</dbReference>
<dbReference type="CDD" id="cd05398">
    <property type="entry name" value="NT_ClassII-CCAase"/>
    <property type="match status" value="1"/>
</dbReference>
<dbReference type="Pfam" id="PF12627">
    <property type="entry name" value="PolyA_pol_RNAbd"/>
    <property type="match status" value="1"/>
</dbReference>
<keyword evidence="3" id="KW-0820">tRNA-binding</keyword>
<dbReference type="RefSeq" id="WP_013158453.1">
    <property type="nucleotide sequence ID" value="NC_014212.1"/>
</dbReference>
<dbReference type="Gene3D" id="3.10.580.10">
    <property type="entry name" value="CBS-domain"/>
    <property type="match status" value="1"/>
</dbReference>
<evidence type="ECO:0000256" key="9">
    <source>
        <dbReference type="ARBA" id="ARBA00022842"/>
    </source>
</evidence>
<keyword evidence="15" id="KW-1185">Reference proteome</keyword>
<feature type="domain" description="CBS" evidence="13">
    <location>
        <begin position="310"/>
        <end position="388"/>
    </location>
</feature>
<dbReference type="GO" id="GO:0008033">
    <property type="term" value="P:tRNA processing"/>
    <property type="evidence" value="ECO:0007669"/>
    <property type="project" value="UniProtKB-KW"/>
</dbReference>
<keyword evidence="11" id="KW-0129">CBS domain</keyword>
<dbReference type="SUPFAM" id="SSF54631">
    <property type="entry name" value="CBS-domain pair"/>
    <property type="match status" value="1"/>
</dbReference>
<dbReference type="Proteomes" id="UP000001916">
    <property type="component" value="Chromosome"/>
</dbReference>
<dbReference type="eggNOG" id="COG0618">
    <property type="taxonomic scope" value="Bacteria"/>
</dbReference>
<evidence type="ECO:0000256" key="12">
    <source>
        <dbReference type="RuleBase" id="RU003953"/>
    </source>
</evidence>
<dbReference type="HOGENOM" id="CLU_015961_5_0_0"/>
<evidence type="ECO:0000256" key="7">
    <source>
        <dbReference type="ARBA" id="ARBA00022723"/>
    </source>
</evidence>
<protein>
    <submittedName>
        <fullName evidence="14">Polynucleotide adenylyltransferase region</fullName>
    </submittedName>
</protein>
<keyword evidence="4 12" id="KW-0808">Transferase</keyword>
<dbReference type="PROSITE" id="PS51371">
    <property type="entry name" value="CBS"/>
    <property type="match status" value="1"/>
</dbReference>
<proteinExistence type="inferred from homology"/>
<comment type="similarity">
    <text evidence="2 12">Belongs to the tRNA nucleotidyltransferase/poly(A) polymerase family.</text>
</comment>
<dbReference type="PANTHER" id="PTHR47788">
    <property type="entry name" value="POLYA POLYMERASE"/>
    <property type="match status" value="1"/>
</dbReference>
<evidence type="ECO:0000313" key="14">
    <source>
        <dbReference type="EMBL" id="ADH63902.1"/>
    </source>
</evidence>
<evidence type="ECO:0000256" key="6">
    <source>
        <dbReference type="ARBA" id="ARBA00022695"/>
    </source>
</evidence>
<dbReference type="InterPro" id="IPR046342">
    <property type="entry name" value="CBS_dom_sf"/>
</dbReference>
<keyword evidence="9" id="KW-0460">Magnesium</keyword>
<keyword evidence="6 14" id="KW-0548">Nucleotidyltransferase</keyword>
<keyword evidence="7" id="KW-0479">Metal-binding</keyword>
<dbReference type="Pfam" id="PF01743">
    <property type="entry name" value="PolyA_pol"/>
    <property type="match status" value="1"/>
</dbReference>
<dbReference type="eggNOG" id="COG0617">
    <property type="taxonomic scope" value="Bacteria"/>
</dbReference>
<dbReference type="Gene3D" id="1.10.3090.10">
    <property type="entry name" value="cca-adding enzyme, domain 2"/>
    <property type="match status" value="2"/>
</dbReference>